<dbReference type="AlphaFoldDB" id="A0A0F9NU48"/>
<name>A0A0F9NU48_9ZZZZ</name>
<feature type="compositionally biased region" description="Basic residues" evidence="1">
    <location>
        <begin position="94"/>
        <end position="104"/>
    </location>
</feature>
<feature type="region of interest" description="Disordered" evidence="1">
    <location>
        <begin position="1"/>
        <end position="22"/>
    </location>
</feature>
<feature type="region of interest" description="Disordered" evidence="1">
    <location>
        <begin position="56"/>
        <end position="112"/>
    </location>
</feature>
<accession>A0A0F9NU48</accession>
<reference evidence="2" key="1">
    <citation type="journal article" date="2015" name="Nature">
        <title>Complex archaea that bridge the gap between prokaryotes and eukaryotes.</title>
        <authorList>
            <person name="Spang A."/>
            <person name="Saw J.H."/>
            <person name="Jorgensen S.L."/>
            <person name="Zaremba-Niedzwiedzka K."/>
            <person name="Martijn J."/>
            <person name="Lind A.E."/>
            <person name="van Eijk R."/>
            <person name="Schleper C."/>
            <person name="Guy L."/>
            <person name="Ettema T.J."/>
        </authorList>
    </citation>
    <scope>NUCLEOTIDE SEQUENCE</scope>
</reference>
<dbReference type="EMBL" id="LAZR01006400">
    <property type="protein sequence ID" value="KKM92380.1"/>
    <property type="molecule type" value="Genomic_DNA"/>
</dbReference>
<comment type="caution">
    <text evidence="2">The sequence shown here is derived from an EMBL/GenBank/DDBJ whole genome shotgun (WGS) entry which is preliminary data.</text>
</comment>
<evidence type="ECO:0000313" key="2">
    <source>
        <dbReference type="EMBL" id="KKM92380.1"/>
    </source>
</evidence>
<sequence length="128" mass="15475">MSFIDNIKNKAKKKYEQKKREWEDEREANKIIKEEIRTAKEKERKKQDIQTAVFKEQDKARKKRDYIKNGGFLGSVSRGVDNLSKNLAEQEKQRVKRQPKAKQKQSKEERQETIAERMENFKLFEEQR</sequence>
<protein>
    <submittedName>
        <fullName evidence="2">Uncharacterized protein</fullName>
    </submittedName>
</protein>
<evidence type="ECO:0000256" key="1">
    <source>
        <dbReference type="SAM" id="MobiDB-lite"/>
    </source>
</evidence>
<organism evidence="2">
    <name type="scientific">marine sediment metagenome</name>
    <dbReference type="NCBI Taxonomy" id="412755"/>
    <lineage>
        <taxon>unclassified sequences</taxon>
        <taxon>metagenomes</taxon>
        <taxon>ecological metagenomes</taxon>
    </lineage>
</organism>
<gene>
    <name evidence="2" type="ORF">LCGC14_1219050</name>
</gene>
<proteinExistence type="predicted"/>